<evidence type="ECO:0000313" key="2">
    <source>
        <dbReference type="EMBL" id="CAD9497205.1"/>
    </source>
</evidence>
<feature type="region of interest" description="Disordered" evidence="1">
    <location>
        <begin position="164"/>
        <end position="185"/>
    </location>
</feature>
<accession>A0A7S2HQ88</accession>
<proteinExistence type="predicted"/>
<gene>
    <name evidence="2" type="ORF">AAND1436_LOCUS36284</name>
</gene>
<reference evidence="2" key="1">
    <citation type="submission" date="2021-01" db="EMBL/GenBank/DDBJ databases">
        <authorList>
            <person name="Corre E."/>
            <person name="Pelletier E."/>
            <person name="Niang G."/>
            <person name="Scheremetjew M."/>
            <person name="Finn R."/>
            <person name="Kale V."/>
            <person name="Holt S."/>
            <person name="Cochrane G."/>
            <person name="Meng A."/>
            <person name="Brown T."/>
            <person name="Cohen L."/>
        </authorList>
    </citation>
    <scope>NUCLEOTIDE SEQUENCE</scope>
    <source>
        <strain evidence="2">CCMP2222</strain>
    </source>
</reference>
<evidence type="ECO:0008006" key="3">
    <source>
        <dbReference type="Google" id="ProtNLM"/>
    </source>
</evidence>
<feature type="region of interest" description="Disordered" evidence="1">
    <location>
        <begin position="25"/>
        <end position="116"/>
    </location>
</feature>
<feature type="compositionally biased region" description="Low complexity" evidence="1">
    <location>
        <begin position="25"/>
        <end position="45"/>
    </location>
</feature>
<feature type="compositionally biased region" description="Low complexity" evidence="1">
    <location>
        <begin position="164"/>
        <end position="176"/>
    </location>
</feature>
<dbReference type="AlphaFoldDB" id="A0A7S2HQ88"/>
<feature type="compositionally biased region" description="Acidic residues" evidence="1">
    <location>
        <begin position="303"/>
        <end position="317"/>
    </location>
</feature>
<protein>
    <recommendedName>
        <fullName evidence="3">C3H1-type domain-containing protein</fullName>
    </recommendedName>
</protein>
<name>A0A7S2HQ88_9DINO</name>
<sequence>MLMLSPRAGSSSAGSDQKLVYWLPSLSSSSGGRSGITSSSGGKSSPDPARIRTARSAPKASQSSQARSGLRSAPAFTSTPASSSGVLRHGTAGVPVRGDPAGFARSPVSRPEQPQWVEPPHALNLAASSHQPWPDAFGGVPALLSVQPNKSTLGVGIPEAVRDAWPGAPSAASSSVAPPPTAPPPPPPIITSEIVEMLANIPRDRCGNLTSLGSVGHDHGACNPCPFWFKDVCLNGLACHHCHFIHDGQRPRRLRPSKQGRARLKKRLEPSSELVAMHQLPAQLAEAAAERGLRVATVAEQREQEEPEEQRPEEEETSPSTKMSL</sequence>
<evidence type="ECO:0000256" key="1">
    <source>
        <dbReference type="SAM" id="MobiDB-lite"/>
    </source>
</evidence>
<feature type="compositionally biased region" description="Low complexity" evidence="1">
    <location>
        <begin position="72"/>
        <end position="84"/>
    </location>
</feature>
<feature type="region of interest" description="Disordered" evidence="1">
    <location>
        <begin position="294"/>
        <end position="325"/>
    </location>
</feature>
<dbReference type="EMBL" id="HBGQ01075807">
    <property type="protein sequence ID" value="CAD9497205.1"/>
    <property type="molecule type" value="Transcribed_RNA"/>
</dbReference>
<organism evidence="2">
    <name type="scientific">Alexandrium andersonii</name>
    <dbReference type="NCBI Taxonomy" id="327968"/>
    <lineage>
        <taxon>Eukaryota</taxon>
        <taxon>Sar</taxon>
        <taxon>Alveolata</taxon>
        <taxon>Dinophyceae</taxon>
        <taxon>Gonyaulacales</taxon>
        <taxon>Pyrocystaceae</taxon>
        <taxon>Alexandrium</taxon>
    </lineage>
</organism>